<comment type="similarity">
    <text evidence="9">Belongs to the SUA5 family. TsaC subfamily.</text>
</comment>
<dbReference type="AlphaFoldDB" id="A0A142FZQ5"/>
<evidence type="ECO:0000313" key="11">
    <source>
        <dbReference type="EMBL" id="AMQ93885.1"/>
    </source>
</evidence>
<keyword evidence="3 9" id="KW-0808">Transferase</keyword>
<dbReference type="PROSITE" id="PS51163">
    <property type="entry name" value="YRDC"/>
    <property type="match status" value="1"/>
</dbReference>
<dbReference type="Proteomes" id="UP000226080">
    <property type="component" value="Unassembled WGS sequence"/>
</dbReference>
<evidence type="ECO:0000313" key="14">
    <source>
        <dbReference type="Proteomes" id="UP000072236"/>
    </source>
</evidence>
<evidence type="ECO:0000313" key="13">
    <source>
        <dbReference type="EMBL" id="TYA38600.1"/>
    </source>
</evidence>
<dbReference type="FunFam" id="3.90.870.10:FF:000004">
    <property type="entry name" value="Threonylcarbamoyl-AMP synthase"/>
    <property type="match status" value="1"/>
</dbReference>
<evidence type="ECO:0000256" key="4">
    <source>
        <dbReference type="ARBA" id="ARBA00022694"/>
    </source>
</evidence>
<dbReference type="GO" id="GO:0005737">
    <property type="term" value="C:cytoplasm"/>
    <property type="evidence" value="ECO:0007669"/>
    <property type="project" value="UniProtKB-SubCell"/>
</dbReference>
<dbReference type="EMBL" id="CP012959">
    <property type="protein sequence ID" value="AMQ93885.1"/>
    <property type="molecule type" value="Genomic_DNA"/>
</dbReference>
<dbReference type="Gene3D" id="3.90.870.10">
    <property type="entry name" value="DHBP synthase"/>
    <property type="match status" value="1"/>
</dbReference>
<dbReference type="InterPro" id="IPR050156">
    <property type="entry name" value="TC-AMP_synthase_SUA5"/>
</dbReference>
<dbReference type="GO" id="GO:0005524">
    <property type="term" value="F:ATP binding"/>
    <property type="evidence" value="ECO:0007669"/>
    <property type="project" value="UniProtKB-UniRule"/>
</dbReference>
<name>A0A142FZQ5_AGGAC</name>
<evidence type="ECO:0000313" key="15">
    <source>
        <dbReference type="Proteomes" id="UP000226080"/>
    </source>
</evidence>
<dbReference type="InterPro" id="IPR017945">
    <property type="entry name" value="DHBP_synth_RibB-like_a/b_dom"/>
</dbReference>
<dbReference type="PANTHER" id="PTHR17490:SF18">
    <property type="entry name" value="THREONYLCARBAMOYL-AMP SYNTHASE"/>
    <property type="match status" value="1"/>
</dbReference>
<reference evidence="12 15" key="2">
    <citation type="submission" date="2017-10" db="EMBL/GenBank/DDBJ databases">
        <title>Draft genome sequences of Aggregatibacter actinomycetemcomitans strains 310a and 310b.</title>
        <authorList>
            <person name="May A.C."/>
            <person name="Ohta H."/>
            <person name="Maeda H."/>
            <person name="Kokeguchi S."/>
            <person name="Cugini C."/>
        </authorList>
    </citation>
    <scope>NUCLEOTIDE SEQUENCE [LARGE SCALE GENOMIC DNA]</scope>
    <source>
        <strain evidence="12 15">310b</strain>
    </source>
</reference>
<dbReference type="InterPro" id="IPR006070">
    <property type="entry name" value="Sua5-like_dom"/>
</dbReference>
<dbReference type="InterPro" id="IPR023535">
    <property type="entry name" value="TC-AMP_synthase"/>
</dbReference>
<dbReference type="GO" id="GO:0002949">
    <property type="term" value="P:tRNA threonylcarbamoyladenosine modification"/>
    <property type="evidence" value="ECO:0007669"/>
    <property type="project" value="UniProtKB-UniRule"/>
</dbReference>
<dbReference type="Proteomes" id="UP000323012">
    <property type="component" value="Unassembled WGS sequence"/>
</dbReference>
<keyword evidence="7 9" id="KW-0067">ATP-binding</keyword>
<evidence type="ECO:0000313" key="16">
    <source>
        <dbReference type="Proteomes" id="UP000323012"/>
    </source>
</evidence>
<sequence length="183" mass="20282">MNLQDIVEQLKRQHVVAYPTEAVFGLGCNPNSQSAMENLLVLKQRPVSKGLILIAPALDFLLPFIDERPLAELHWQRLTAQYARPTTWVVPAKKTTPKFLTGDFDSIAVRISQHPAVKLLCEQAGFALTSTSANLSGQPPCRTAQEVTRQFGADFPVLEMPVGDAVNPSEIRDIFTNQIFRQG</sequence>
<proteinExistence type="inferred from homology"/>
<dbReference type="PANTHER" id="PTHR17490">
    <property type="entry name" value="SUA5"/>
    <property type="match status" value="1"/>
</dbReference>
<evidence type="ECO:0000256" key="3">
    <source>
        <dbReference type="ARBA" id="ARBA00022679"/>
    </source>
</evidence>
<dbReference type="KEGG" id="aact:ACT75_04785"/>
<keyword evidence="2 9" id="KW-0963">Cytoplasm</keyword>
<dbReference type="HAMAP" id="MF_01852">
    <property type="entry name" value="TsaC"/>
    <property type="match status" value="1"/>
</dbReference>
<comment type="subcellular location">
    <subcellularLocation>
        <location evidence="1 9">Cytoplasm</location>
    </subcellularLocation>
</comment>
<dbReference type="GO" id="GO:0006450">
    <property type="term" value="P:regulation of translational fidelity"/>
    <property type="evidence" value="ECO:0007669"/>
    <property type="project" value="TreeGrafter"/>
</dbReference>
<comment type="function">
    <text evidence="9">Required for the formation of a threonylcarbamoyl group on adenosine at position 37 (t(6)A37) in tRNAs that read codons beginning with adenine. Catalyzes the conversion of L-threonine, HCO(3)(-)/CO(2) and ATP to give threonylcarbamoyl-AMP (TC-AMP) as the acyladenylate intermediate, with the release of diphosphate.</text>
</comment>
<dbReference type="SUPFAM" id="SSF55821">
    <property type="entry name" value="YrdC/RibB"/>
    <property type="match status" value="1"/>
</dbReference>
<accession>A0A142FZQ5</accession>
<dbReference type="RefSeq" id="WP_005543215.1">
    <property type="nucleotide sequence ID" value="NZ_CP012959.1"/>
</dbReference>
<evidence type="ECO:0000259" key="10">
    <source>
        <dbReference type="PROSITE" id="PS51163"/>
    </source>
</evidence>
<evidence type="ECO:0000256" key="2">
    <source>
        <dbReference type="ARBA" id="ARBA00022490"/>
    </source>
</evidence>
<reference evidence="11 14" key="1">
    <citation type="submission" date="2015-10" db="EMBL/GenBank/DDBJ databases">
        <title>Tn-seq of a polymicrobial infection.</title>
        <authorList>
            <person name="Stacy A."/>
            <person name="Rumbaugh K.P."/>
            <person name="Whiteley M."/>
        </authorList>
    </citation>
    <scope>NUCLEOTIDE SEQUENCE [LARGE SCALE GENOMIC DNA]</scope>
    <source>
        <strain evidence="11 14">624</strain>
    </source>
</reference>
<evidence type="ECO:0000256" key="7">
    <source>
        <dbReference type="ARBA" id="ARBA00022840"/>
    </source>
</evidence>
<dbReference type="Pfam" id="PF01300">
    <property type="entry name" value="Sua5_yciO_yrdC"/>
    <property type="match status" value="1"/>
</dbReference>
<feature type="domain" description="YrdC-like" evidence="10">
    <location>
        <begin position="1"/>
        <end position="183"/>
    </location>
</feature>
<dbReference type="EMBL" id="PCGW01000019">
    <property type="protein sequence ID" value="PHO20014.1"/>
    <property type="molecule type" value="Genomic_DNA"/>
</dbReference>
<evidence type="ECO:0000256" key="1">
    <source>
        <dbReference type="ARBA" id="ARBA00004496"/>
    </source>
</evidence>
<evidence type="ECO:0000313" key="12">
    <source>
        <dbReference type="EMBL" id="PHO20014.1"/>
    </source>
</evidence>
<dbReference type="GO" id="GO:0000049">
    <property type="term" value="F:tRNA binding"/>
    <property type="evidence" value="ECO:0007669"/>
    <property type="project" value="TreeGrafter"/>
</dbReference>
<dbReference type="OrthoDB" id="9814580at2"/>
<evidence type="ECO:0000256" key="9">
    <source>
        <dbReference type="HAMAP-Rule" id="MF_01852"/>
    </source>
</evidence>
<reference evidence="13 16" key="3">
    <citation type="submission" date="2019-08" db="EMBL/GenBank/DDBJ databases">
        <title>Whole genome sequencing of Aggregatibacter actinomycetemcomitans cultured from blood stream infections in Denmark reveals a novel phylogenetic lineage expressing serotype a membrane O polysaccharide.</title>
        <authorList>
            <person name="Nedergaard S."/>
            <person name="Kobel C.M."/>
            <person name="Nielsen M.B."/>
            <person name="Moeller R.T."/>
            <person name="Jensen A.B."/>
            <person name="Noerskov-Lauritsen N."/>
        </authorList>
    </citation>
    <scope>NUCLEOTIDE SEQUENCE [LARGE SCALE GENOMIC DNA]</scope>
    <source>
        <strain evidence="13 16">PN_563</strain>
    </source>
</reference>
<keyword evidence="4 9" id="KW-0819">tRNA processing</keyword>
<dbReference type="EMBL" id="VSED01000021">
    <property type="protein sequence ID" value="TYA38600.1"/>
    <property type="molecule type" value="Genomic_DNA"/>
</dbReference>
<dbReference type="Proteomes" id="UP000072236">
    <property type="component" value="Chromosome"/>
</dbReference>
<evidence type="ECO:0000256" key="8">
    <source>
        <dbReference type="ARBA" id="ARBA00048366"/>
    </source>
</evidence>
<dbReference type="eggNOG" id="COG0009">
    <property type="taxonomic scope" value="Bacteria"/>
</dbReference>
<keyword evidence="5 9" id="KW-0548">Nucleotidyltransferase</keyword>
<organism evidence="13 16">
    <name type="scientific">Aggregatibacter actinomycetemcomitans</name>
    <name type="common">Actinobacillus actinomycetemcomitans</name>
    <name type="synonym">Haemophilus actinomycetemcomitans</name>
    <dbReference type="NCBI Taxonomy" id="714"/>
    <lineage>
        <taxon>Bacteria</taxon>
        <taxon>Pseudomonadati</taxon>
        <taxon>Pseudomonadota</taxon>
        <taxon>Gammaproteobacteria</taxon>
        <taxon>Pasteurellales</taxon>
        <taxon>Pasteurellaceae</taxon>
        <taxon>Aggregatibacter</taxon>
    </lineage>
</organism>
<dbReference type="EC" id="2.7.7.87" evidence="9"/>
<dbReference type="GO" id="GO:0003725">
    <property type="term" value="F:double-stranded RNA binding"/>
    <property type="evidence" value="ECO:0007669"/>
    <property type="project" value="InterPro"/>
</dbReference>
<dbReference type="GO" id="GO:0061710">
    <property type="term" value="F:L-threonylcarbamoyladenylate synthase"/>
    <property type="evidence" value="ECO:0007669"/>
    <property type="project" value="UniProtKB-EC"/>
</dbReference>
<evidence type="ECO:0000256" key="5">
    <source>
        <dbReference type="ARBA" id="ARBA00022695"/>
    </source>
</evidence>
<comment type="catalytic activity">
    <reaction evidence="8 9">
        <text>L-threonine + hydrogencarbonate + ATP = L-threonylcarbamoyladenylate + diphosphate + H2O</text>
        <dbReference type="Rhea" id="RHEA:36407"/>
        <dbReference type="ChEBI" id="CHEBI:15377"/>
        <dbReference type="ChEBI" id="CHEBI:17544"/>
        <dbReference type="ChEBI" id="CHEBI:30616"/>
        <dbReference type="ChEBI" id="CHEBI:33019"/>
        <dbReference type="ChEBI" id="CHEBI:57926"/>
        <dbReference type="ChEBI" id="CHEBI:73682"/>
        <dbReference type="EC" id="2.7.7.87"/>
    </reaction>
</comment>
<keyword evidence="6 9" id="KW-0547">Nucleotide-binding</keyword>
<protein>
    <recommendedName>
        <fullName evidence="9">Threonylcarbamoyl-AMP synthase</fullName>
        <shortName evidence="9">TC-AMP synthase</shortName>
        <ecNumber evidence="9">2.7.7.87</ecNumber>
    </recommendedName>
    <alternativeName>
        <fullName evidence="9">L-threonylcarbamoyladenylate synthase</fullName>
    </alternativeName>
    <alternativeName>
        <fullName evidence="9">t(6)A37 threonylcarbamoyladenosine biosynthesis protein TsaC</fullName>
    </alternativeName>
    <alternativeName>
        <fullName evidence="9">tRNA threonylcarbamoyladenosine biosynthesis protein TsaC</fullName>
    </alternativeName>
</protein>
<gene>
    <name evidence="9" type="primary">tsaC</name>
    <name evidence="11" type="ORF">ACT75_04785</name>
    <name evidence="12" type="ORF">CQR80_09275</name>
    <name evidence="13" type="ORF">FXB79_08060</name>
</gene>
<keyword evidence="15" id="KW-1185">Reference proteome</keyword>
<evidence type="ECO:0000256" key="6">
    <source>
        <dbReference type="ARBA" id="ARBA00022741"/>
    </source>
</evidence>